<gene>
    <name evidence="3" type="ORF">ERS852480_04645</name>
</gene>
<dbReference type="Proteomes" id="UP000095512">
    <property type="component" value="Unassembled WGS sequence"/>
</dbReference>
<evidence type="ECO:0000256" key="2">
    <source>
        <dbReference type="SAM" id="Phobius"/>
    </source>
</evidence>
<accession>A0A174T3M9</accession>
<keyword evidence="2" id="KW-0472">Membrane</keyword>
<dbReference type="EMBL" id="CZAB01000073">
    <property type="protein sequence ID" value="CUQ01419.1"/>
    <property type="molecule type" value="Genomic_DNA"/>
</dbReference>
<keyword evidence="1" id="KW-0175">Coiled coil</keyword>
<name>A0A174T3M9_9FIRM</name>
<organism evidence="3 4">
    <name type="scientific">Enterocloster clostridioformis</name>
    <dbReference type="NCBI Taxonomy" id="1531"/>
    <lineage>
        <taxon>Bacteria</taxon>
        <taxon>Bacillati</taxon>
        <taxon>Bacillota</taxon>
        <taxon>Clostridia</taxon>
        <taxon>Lachnospirales</taxon>
        <taxon>Lachnospiraceae</taxon>
        <taxon>Enterocloster</taxon>
    </lineage>
</organism>
<sequence length="105" mass="11866">MNETDIAVKLENHDQQIKSLKHRMEEQEEQSKTIQELVLSVKELALNMQTMIEVQGKQGDRLAKLEAAPAEQWSSMKRTIFNTMIGAMAGALATGLIYVMAQYIK</sequence>
<protein>
    <submittedName>
        <fullName evidence="3">Uncharacterized protein</fullName>
    </submittedName>
</protein>
<evidence type="ECO:0000313" key="4">
    <source>
        <dbReference type="Proteomes" id="UP000095512"/>
    </source>
</evidence>
<feature type="transmembrane region" description="Helical" evidence="2">
    <location>
        <begin position="80"/>
        <end position="101"/>
    </location>
</feature>
<keyword evidence="2" id="KW-1133">Transmembrane helix</keyword>
<reference evidence="3 4" key="1">
    <citation type="submission" date="2015-09" db="EMBL/GenBank/DDBJ databases">
        <authorList>
            <consortium name="Pathogen Informatics"/>
        </authorList>
    </citation>
    <scope>NUCLEOTIDE SEQUENCE [LARGE SCALE GENOMIC DNA]</scope>
    <source>
        <strain evidence="3 4">2789STDY5834865</strain>
    </source>
</reference>
<dbReference type="RefSeq" id="WP_057572872.1">
    <property type="nucleotide sequence ID" value="NZ_CZAB01000073.1"/>
</dbReference>
<proteinExistence type="predicted"/>
<evidence type="ECO:0000313" key="3">
    <source>
        <dbReference type="EMBL" id="CUQ01419.1"/>
    </source>
</evidence>
<dbReference type="AlphaFoldDB" id="A0A174T3M9"/>
<evidence type="ECO:0000256" key="1">
    <source>
        <dbReference type="SAM" id="Coils"/>
    </source>
</evidence>
<keyword evidence="2" id="KW-0812">Transmembrane</keyword>
<feature type="coiled-coil region" evidence="1">
    <location>
        <begin position="10"/>
        <end position="37"/>
    </location>
</feature>